<dbReference type="Proteomes" id="UP000387223">
    <property type="component" value="Unassembled WGS sequence"/>
</dbReference>
<reference evidence="1 2" key="1">
    <citation type="journal article" date="2019" name="J. Gen. Appl. Microbiol.">
        <title>Aerobic degradation of cis-dichloroethene by the marine bacterium Marinobacter salsuginis strain 5N-3.</title>
        <authorList>
            <person name="Inoue Y."/>
            <person name="Fukunaga Y."/>
            <person name="Katsumata H."/>
            <person name="Ohji S."/>
            <person name="Hosoyama A."/>
            <person name="Mori K."/>
            <person name="Ando K."/>
        </authorList>
    </citation>
    <scope>NUCLEOTIDE SEQUENCE [LARGE SCALE GENOMIC DNA]</scope>
    <source>
        <strain evidence="1 2">NBRC 109114</strain>
    </source>
</reference>
<gene>
    <name evidence="1" type="ORF">MSSD14B_18660</name>
</gene>
<name>A0A5M3PZ49_9GAMM</name>
<dbReference type="EMBL" id="BGZI01000010">
    <property type="protein sequence ID" value="GBO88198.1"/>
    <property type="molecule type" value="Genomic_DNA"/>
</dbReference>
<comment type="caution">
    <text evidence="1">The sequence shown here is derived from an EMBL/GenBank/DDBJ whole genome shotgun (WGS) entry which is preliminary data.</text>
</comment>
<sequence>MQVVDQLAFETEYRERRVGRKGRGWYRKIHSILLLSESYPPASCVGSVVKSSMAIGLIKQIVLFMTTISFVQLAGHRPLR</sequence>
<protein>
    <submittedName>
        <fullName evidence="1">Uncharacterized protein</fullName>
    </submittedName>
</protein>
<dbReference type="AlphaFoldDB" id="A0A5M3PZ49"/>
<organism evidence="1 2">
    <name type="scientific">Marinobacter salsuginis</name>
    <dbReference type="NCBI Taxonomy" id="418719"/>
    <lineage>
        <taxon>Bacteria</taxon>
        <taxon>Pseudomonadati</taxon>
        <taxon>Pseudomonadota</taxon>
        <taxon>Gammaproteobacteria</taxon>
        <taxon>Pseudomonadales</taxon>
        <taxon>Marinobacteraceae</taxon>
        <taxon>Marinobacter</taxon>
    </lineage>
</organism>
<evidence type="ECO:0000313" key="2">
    <source>
        <dbReference type="Proteomes" id="UP000387223"/>
    </source>
</evidence>
<proteinExistence type="predicted"/>
<evidence type="ECO:0000313" key="1">
    <source>
        <dbReference type="EMBL" id="GBO88198.1"/>
    </source>
</evidence>
<accession>A0A5M3PZ49</accession>